<evidence type="ECO:0000256" key="3">
    <source>
        <dbReference type="ARBA" id="ARBA00022692"/>
    </source>
</evidence>
<reference evidence="14 15" key="1">
    <citation type="submission" date="2019-03" db="EMBL/GenBank/DDBJ databases">
        <title>Three New Species of Nocardioides, Nocardioides euryhalodurans sp. nov., Nocardioides seonyuensis sp. nov. and Nocardioides eburneoflavus sp. nov. Iolated from Soil.</title>
        <authorList>
            <person name="Roh S.G."/>
            <person name="Lee C."/>
            <person name="Kim M.-K."/>
            <person name="Kim S.B."/>
        </authorList>
    </citation>
    <scope>NUCLEOTIDE SEQUENCE [LARGE SCALE GENOMIC DNA]</scope>
    <source>
        <strain evidence="14 15">MMS17-SY207-3</strain>
    </source>
</reference>
<name>A0A4P7IIK1_9ACTN</name>
<dbReference type="PANTHER" id="PTHR35457:SF1">
    <property type="entry name" value="HEME A SYNTHASE"/>
    <property type="match status" value="1"/>
</dbReference>
<evidence type="ECO:0000313" key="14">
    <source>
        <dbReference type="EMBL" id="QBX57154.1"/>
    </source>
</evidence>
<feature type="transmembrane region" description="Helical" evidence="13">
    <location>
        <begin position="180"/>
        <end position="203"/>
    </location>
</feature>
<evidence type="ECO:0000256" key="5">
    <source>
        <dbReference type="ARBA" id="ARBA00022989"/>
    </source>
</evidence>
<dbReference type="OrthoDB" id="5241540at2"/>
<accession>A0A4P7IIK1</accession>
<feature type="region of interest" description="Disordered" evidence="12">
    <location>
        <begin position="307"/>
        <end position="328"/>
    </location>
</feature>
<keyword evidence="9 13" id="KW-0472">Membrane</keyword>
<dbReference type="Proteomes" id="UP000294853">
    <property type="component" value="Chromosome"/>
</dbReference>
<keyword evidence="15" id="KW-1185">Reference proteome</keyword>
<evidence type="ECO:0000256" key="1">
    <source>
        <dbReference type="ARBA" id="ARBA00004141"/>
    </source>
</evidence>
<comment type="subcellular location">
    <subcellularLocation>
        <location evidence="1">Membrane</location>
        <topology evidence="1">Multi-pass membrane protein</topology>
    </subcellularLocation>
</comment>
<evidence type="ECO:0000256" key="11">
    <source>
        <dbReference type="ARBA" id="ARBA00023444"/>
    </source>
</evidence>
<evidence type="ECO:0000256" key="7">
    <source>
        <dbReference type="ARBA" id="ARBA00023004"/>
    </source>
</evidence>
<keyword evidence="5 13" id="KW-1133">Transmembrane helix</keyword>
<dbReference type="InterPro" id="IPR003780">
    <property type="entry name" value="COX15/CtaA_fam"/>
</dbReference>
<evidence type="ECO:0000256" key="9">
    <source>
        <dbReference type="ARBA" id="ARBA00023136"/>
    </source>
</evidence>
<keyword evidence="4" id="KW-0479">Metal-binding</keyword>
<dbReference type="Pfam" id="PF02628">
    <property type="entry name" value="COX15-CtaA"/>
    <property type="match status" value="2"/>
</dbReference>
<dbReference type="InterPro" id="IPR050450">
    <property type="entry name" value="COX15/CtaA_HemeA_synthase"/>
</dbReference>
<keyword evidence="10" id="KW-1015">Disulfide bond</keyword>
<keyword evidence="6" id="KW-0560">Oxidoreductase</keyword>
<feature type="transmembrane region" description="Helical" evidence="13">
    <location>
        <begin position="248"/>
        <end position="272"/>
    </location>
</feature>
<evidence type="ECO:0000256" key="2">
    <source>
        <dbReference type="ARBA" id="ARBA00022475"/>
    </source>
</evidence>
<feature type="transmembrane region" description="Helical" evidence="13">
    <location>
        <begin position="140"/>
        <end position="160"/>
    </location>
</feature>
<keyword evidence="8" id="KW-0350">Heme biosynthesis</keyword>
<keyword evidence="2" id="KW-1003">Cell membrane</keyword>
<sequence length="328" mass="34384">MGRPGDPAHREDLLVGVTERLAPLARWLWPLAIANLLANIGIVVTGAAVRLTGSGLGCPTWPRCTEESYVAHGELGINGAIEFGNRLLTFALAAVAILCFLAAVGARHRRATRLSLVIGLGIPLQALIGGVTVLTDLNPWVVAGHFMASMFIIMVCVALLDELRSPERGLASRPQRALAFATLGMGWVVLYLGTVVTGAGPHAGDAHARRNGLDPAAASQSHAFAVYVLVALTVVLLVVALRAGDRWLALVTGLVLGIELLQGVLGWVQYLLDLPVGLVALHMLGAGLLAAGLARIALAVLPHRTDHEPRADDTVQTTPATRASTDEG</sequence>
<dbReference type="EMBL" id="CP038436">
    <property type="protein sequence ID" value="QBX57154.1"/>
    <property type="molecule type" value="Genomic_DNA"/>
</dbReference>
<proteinExistence type="predicted"/>
<evidence type="ECO:0000256" key="13">
    <source>
        <dbReference type="SAM" id="Phobius"/>
    </source>
</evidence>
<evidence type="ECO:0000256" key="8">
    <source>
        <dbReference type="ARBA" id="ARBA00023133"/>
    </source>
</evidence>
<dbReference type="GO" id="GO:0046872">
    <property type="term" value="F:metal ion binding"/>
    <property type="evidence" value="ECO:0007669"/>
    <property type="project" value="UniProtKB-KW"/>
</dbReference>
<organism evidence="14 15">
    <name type="scientific">Nocardioides seonyuensis</name>
    <dbReference type="NCBI Taxonomy" id="2518371"/>
    <lineage>
        <taxon>Bacteria</taxon>
        <taxon>Bacillati</taxon>
        <taxon>Actinomycetota</taxon>
        <taxon>Actinomycetes</taxon>
        <taxon>Propionibacteriales</taxon>
        <taxon>Nocardioidaceae</taxon>
        <taxon>Nocardioides</taxon>
    </lineage>
</organism>
<gene>
    <name evidence="14" type="ORF">EXE58_18120</name>
</gene>
<dbReference type="KEGG" id="nsn:EXE58_18120"/>
<protein>
    <submittedName>
        <fullName evidence="14">Heme A synthase</fullName>
    </submittedName>
</protein>
<feature type="transmembrane region" description="Helical" evidence="13">
    <location>
        <begin position="278"/>
        <end position="301"/>
    </location>
</feature>
<comment type="pathway">
    <text evidence="11">Porphyrin-containing compound metabolism.</text>
</comment>
<feature type="transmembrane region" description="Helical" evidence="13">
    <location>
        <begin position="116"/>
        <end position="134"/>
    </location>
</feature>
<dbReference type="GO" id="GO:0016491">
    <property type="term" value="F:oxidoreductase activity"/>
    <property type="evidence" value="ECO:0007669"/>
    <property type="project" value="UniProtKB-KW"/>
</dbReference>
<feature type="transmembrane region" description="Helical" evidence="13">
    <location>
        <begin position="87"/>
        <end position="104"/>
    </location>
</feature>
<evidence type="ECO:0000256" key="10">
    <source>
        <dbReference type="ARBA" id="ARBA00023157"/>
    </source>
</evidence>
<evidence type="ECO:0000256" key="6">
    <source>
        <dbReference type="ARBA" id="ARBA00023002"/>
    </source>
</evidence>
<keyword evidence="7" id="KW-0408">Iron</keyword>
<feature type="compositionally biased region" description="Polar residues" evidence="12">
    <location>
        <begin position="314"/>
        <end position="328"/>
    </location>
</feature>
<evidence type="ECO:0000313" key="15">
    <source>
        <dbReference type="Proteomes" id="UP000294853"/>
    </source>
</evidence>
<feature type="transmembrane region" description="Helical" evidence="13">
    <location>
        <begin position="223"/>
        <end position="241"/>
    </location>
</feature>
<dbReference type="PANTHER" id="PTHR35457">
    <property type="entry name" value="HEME A SYNTHASE"/>
    <property type="match status" value="1"/>
</dbReference>
<evidence type="ECO:0000256" key="12">
    <source>
        <dbReference type="SAM" id="MobiDB-lite"/>
    </source>
</evidence>
<evidence type="ECO:0000256" key="4">
    <source>
        <dbReference type="ARBA" id="ARBA00022723"/>
    </source>
</evidence>
<dbReference type="GO" id="GO:0006784">
    <property type="term" value="P:heme A biosynthetic process"/>
    <property type="evidence" value="ECO:0007669"/>
    <property type="project" value="InterPro"/>
</dbReference>
<keyword evidence="3 13" id="KW-0812">Transmembrane</keyword>
<dbReference type="AlphaFoldDB" id="A0A4P7IIK1"/>
<feature type="transmembrane region" description="Helical" evidence="13">
    <location>
        <begin position="27"/>
        <end position="49"/>
    </location>
</feature>
<dbReference type="GO" id="GO:0016020">
    <property type="term" value="C:membrane"/>
    <property type="evidence" value="ECO:0007669"/>
    <property type="project" value="UniProtKB-SubCell"/>
</dbReference>